<feature type="non-terminal residue" evidence="1">
    <location>
        <position position="1"/>
    </location>
</feature>
<evidence type="ECO:0000313" key="2">
    <source>
        <dbReference type="Proteomes" id="UP000265520"/>
    </source>
</evidence>
<dbReference type="AlphaFoldDB" id="A0A392S7W6"/>
<dbReference type="EMBL" id="LXQA010335245">
    <property type="protein sequence ID" value="MCI44789.1"/>
    <property type="molecule type" value="Genomic_DNA"/>
</dbReference>
<sequence>GRFLESRRNGCPHDLLREGAAGVFLVAARRSVAAQRCRTLIPLISSASARGWPVFGHNYYSLRRPTTLLWSFCRFTLFGGGDPILAGRRAVAFLGRLLKPF</sequence>
<protein>
    <submittedName>
        <fullName evidence="1">Uncharacterized protein</fullName>
    </submittedName>
</protein>
<dbReference type="Proteomes" id="UP000265520">
    <property type="component" value="Unassembled WGS sequence"/>
</dbReference>
<proteinExistence type="predicted"/>
<evidence type="ECO:0000313" key="1">
    <source>
        <dbReference type="EMBL" id="MCI44789.1"/>
    </source>
</evidence>
<keyword evidence="2" id="KW-1185">Reference proteome</keyword>
<organism evidence="1 2">
    <name type="scientific">Trifolium medium</name>
    <dbReference type="NCBI Taxonomy" id="97028"/>
    <lineage>
        <taxon>Eukaryota</taxon>
        <taxon>Viridiplantae</taxon>
        <taxon>Streptophyta</taxon>
        <taxon>Embryophyta</taxon>
        <taxon>Tracheophyta</taxon>
        <taxon>Spermatophyta</taxon>
        <taxon>Magnoliopsida</taxon>
        <taxon>eudicotyledons</taxon>
        <taxon>Gunneridae</taxon>
        <taxon>Pentapetalae</taxon>
        <taxon>rosids</taxon>
        <taxon>fabids</taxon>
        <taxon>Fabales</taxon>
        <taxon>Fabaceae</taxon>
        <taxon>Papilionoideae</taxon>
        <taxon>50 kb inversion clade</taxon>
        <taxon>NPAAA clade</taxon>
        <taxon>Hologalegina</taxon>
        <taxon>IRL clade</taxon>
        <taxon>Trifolieae</taxon>
        <taxon>Trifolium</taxon>
    </lineage>
</organism>
<name>A0A392S7W6_9FABA</name>
<reference evidence="1 2" key="1">
    <citation type="journal article" date="2018" name="Front. Plant Sci.">
        <title>Red Clover (Trifolium pratense) and Zigzag Clover (T. medium) - A Picture of Genomic Similarities and Differences.</title>
        <authorList>
            <person name="Dluhosova J."/>
            <person name="Istvanek J."/>
            <person name="Nedelnik J."/>
            <person name="Repkova J."/>
        </authorList>
    </citation>
    <scope>NUCLEOTIDE SEQUENCE [LARGE SCALE GENOMIC DNA]</scope>
    <source>
        <strain evidence="2">cv. 10/8</strain>
        <tissue evidence="1">Leaf</tissue>
    </source>
</reference>
<comment type="caution">
    <text evidence="1">The sequence shown here is derived from an EMBL/GenBank/DDBJ whole genome shotgun (WGS) entry which is preliminary data.</text>
</comment>
<accession>A0A392S7W6</accession>